<dbReference type="GO" id="GO:0051537">
    <property type="term" value="F:2 iron, 2 sulfur cluster binding"/>
    <property type="evidence" value="ECO:0007669"/>
    <property type="project" value="InterPro"/>
</dbReference>
<dbReference type="Proteomes" id="UP000294462">
    <property type="component" value="Chromosome"/>
</dbReference>
<proteinExistence type="predicted"/>
<sequence length="89" mass="10500">MTEPIITLKPFGIKLIWYDLHHNLLTILELHNIYIEYQCRAGYCGLCRIRLLQGMIKYRTQPITFLRPGEILPCLCYACSNIEIEMHCQ</sequence>
<dbReference type="AlphaFoldDB" id="A0A451DJ26"/>
<dbReference type="CDD" id="cd00207">
    <property type="entry name" value="fer2"/>
    <property type="match status" value="1"/>
</dbReference>
<dbReference type="InterPro" id="IPR036010">
    <property type="entry name" value="2Fe-2S_ferredoxin-like_sf"/>
</dbReference>
<dbReference type="Pfam" id="PF00111">
    <property type="entry name" value="Fer2"/>
    <property type="match status" value="1"/>
</dbReference>
<organism evidence="2 3">
    <name type="scientific">Candidatus Erwinia haradaeae</name>
    <dbReference type="NCBI Taxonomy" id="1922217"/>
    <lineage>
        <taxon>Bacteria</taxon>
        <taxon>Pseudomonadati</taxon>
        <taxon>Pseudomonadota</taxon>
        <taxon>Gammaproteobacteria</taxon>
        <taxon>Enterobacterales</taxon>
        <taxon>Erwiniaceae</taxon>
        <taxon>Erwinia</taxon>
    </lineage>
</organism>
<dbReference type="InterPro" id="IPR001041">
    <property type="entry name" value="2Fe-2S_ferredoxin-type"/>
</dbReference>
<dbReference type="InterPro" id="IPR006058">
    <property type="entry name" value="2Fe2S_fd_BS"/>
</dbReference>
<dbReference type="InterPro" id="IPR012675">
    <property type="entry name" value="Beta-grasp_dom_sf"/>
</dbReference>
<reference evidence="2 3" key="1">
    <citation type="submission" date="2019-02" db="EMBL/GenBank/DDBJ databases">
        <authorList>
            <person name="Manzano-Marin A."/>
            <person name="Manzano-Marin A."/>
        </authorList>
    </citation>
    <scope>NUCLEOTIDE SEQUENCE [LARGE SCALE GENOMIC DNA]</scope>
    <source>
        <strain evidence="2 3">ErCipseudotaxifoliae</strain>
    </source>
</reference>
<gene>
    <name evidence="2" type="primary">yfaE</name>
    <name evidence="2" type="ORF">ERCIPSTX3056_144</name>
</gene>
<protein>
    <submittedName>
        <fullName evidence="2">Uncharacterized ferredoxin-like protein YfaE</fullName>
    </submittedName>
</protein>
<dbReference type="NCBIfam" id="NF007985">
    <property type="entry name" value="PRK10713.1"/>
    <property type="match status" value="1"/>
</dbReference>
<dbReference type="PROSITE" id="PS00197">
    <property type="entry name" value="2FE2S_FER_1"/>
    <property type="match status" value="1"/>
</dbReference>
<dbReference type="EMBL" id="LR217725">
    <property type="protein sequence ID" value="VFP86710.1"/>
    <property type="molecule type" value="Genomic_DNA"/>
</dbReference>
<dbReference type="OrthoDB" id="9806195at2"/>
<feature type="domain" description="2Fe-2S ferredoxin-type" evidence="1">
    <location>
        <begin position="23"/>
        <end position="79"/>
    </location>
</feature>
<evidence type="ECO:0000259" key="1">
    <source>
        <dbReference type="Pfam" id="PF00111"/>
    </source>
</evidence>
<dbReference type="SUPFAM" id="SSF54292">
    <property type="entry name" value="2Fe-2S ferredoxin-like"/>
    <property type="match status" value="1"/>
</dbReference>
<keyword evidence="3" id="KW-1185">Reference proteome</keyword>
<dbReference type="KEGG" id="ehd:ERCIPSTX3056_144"/>
<name>A0A451DJ26_9GAMM</name>
<dbReference type="RefSeq" id="WP_072666062.1">
    <property type="nucleotide sequence ID" value="NZ_LR217725.1"/>
</dbReference>
<evidence type="ECO:0000313" key="3">
    <source>
        <dbReference type="Proteomes" id="UP000294462"/>
    </source>
</evidence>
<dbReference type="Gene3D" id="3.10.20.30">
    <property type="match status" value="1"/>
</dbReference>
<accession>A0A451DJ26</accession>
<evidence type="ECO:0000313" key="2">
    <source>
        <dbReference type="EMBL" id="VFP86710.1"/>
    </source>
</evidence>